<dbReference type="PANTHER" id="PTHR43133">
    <property type="entry name" value="RNA POLYMERASE ECF-TYPE SIGMA FACTO"/>
    <property type="match status" value="1"/>
</dbReference>
<evidence type="ECO:0000256" key="3">
    <source>
        <dbReference type="ARBA" id="ARBA00023163"/>
    </source>
</evidence>
<keyword evidence="2" id="KW-0731">Sigma factor</keyword>
<comment type="caution">
    <text evidence="5">The sequence shown here is derived from an EMBL/GenBank/DDBJ whole genome shotgun (WGS) entry which is preliminary data.</text>
</comment>
<dbReference type="Gene3D" id="1.10.10.10">
    <property type="entry name" value="Winged helix-like DNA-binding domain superfamily/Winged helix DNA-binding domain"/>
    <property type="match status" value="1"/>
</dbReference>
<dbReference type="NCBIfam" id="TIGR02937">
    <property type="entry name" value="sigma70-ECF"/>
    <property type="match status" value="1"/>
</dbReference>
<dbReference type="InterPro" id="IPR013249">
    <property type="entry name" value="RNA_pol_sigma70_r4_t2"/>
</dbReference>
<keyword evidence="3" id="KW-0804">Transcription</keyword>
<dbReference type="EMBL" id="VSSQ01058847">
    <property type="protein sequence ID" value="MPN12497.1"/>
    <property type="molecule type" value="Genomic_DNA"/>
</dbReference>
<evidence type="ECO:0000256" key="1">
    <source>
        <dbReference type="ARBA" id="ARBA00023015"/>
    </source>
</evidence>
<reference evidence="5" key="1">
    <citation type="submission" date="2019-08" db="EMBL/GenBank/DDBJ databases">
        <authorList>
            <person name="Kucharzyk K."/>
            <person name="Murdoch R.W."/>
            <person name="Higgins S."/>
            <person name="Loffler F."/>
        </authorList>
    </citation>
    <scope>NUCLEOTIDE SEQUENCE</scope>
</reference>
<dbReference type="SUPFAM" id="SSF88659">
    <property type="entry name" value="Sigma3 and sigma4 domains of RNA polymerase sigma factors"/>
    <property type="match status" value="1"/>
</dbReference>
<dbReference type="InterPro" id="IPR039425">
    <property type="entry name" value="RNA_pol_sigma-70-like"/>
</dbReference>
<dbReference type="InterPro" id="IPR014284">
    <property type="entry name" value="RNA_pol_sigma-70_dom"/>
</dbReference>
<dbReference type="AlphaFoldDB" id="A0A645FDV8"/>
<dbReference type="GO" id="GO:0006352">
    <property type="term" value="P:DNA-templated transcription initiation"/>
    <property type="evidence" value="ECO:0007669"/>
    <property type="project" value="InterPro"/>
</dbReference>
<feature type="domain" description="RNA polymerase sigma factor 70 region 4 type 2" evidence="4">
    <location>
        <begin position="73"/>
        <end position="125"/>
    </location>
</feature>
<dbReference type="GO" id="GO:0003677">
    <property type="term" value="F:DNA binding"/>
    <property type="evidence" value="ECO:0007669"/>
    <property type="project" value="InterPro"/>
</dbReference>
<gene>
    <name evidence="5" type="ORF">SDC9_159815</name>
</gene>
<dbReference type="Pfam" id="PF08281">
    <property type="entry name" value="Sigma70_r4_2"/>
    <property type="match status" value="1"/>
</dbReference>
<dbReference type="CDD" id="cd06171">
    <property type="entry name" value="Sigma70_r4"/>
    <property type="match status" value="1"/>
</dbReference>
<proteinExistence type="predicted"/>
<dbReference type="InterPro" id="IPR013324">
    <property type="entry name" value="RNA_pol_sigma_r3/r4-like"/>
</dbReference>
<evidence type="ECO:0000259" key="4">
    <source>
        <dbReference type="Pfam" id="PF08281"/>
    </source>
</evidence>
<dbReference type="GO" id="GO:0016987">
    <property type="term" value="F:sigma factor activity"/>
    <property type="evidence" value="ECO:0007669"/>
    <property type="project" value="UniProtKB-KW"/>
</dbReference>
<dbReference type="PANTHER" id="PTHR43133:SF46">
    <property type="entry name" value="RNA POLYMERASE SIGMA-70 FACTOR ECF SUBFAMILY"/>
    <property type="match status" value="1"/>
</dbReference>
<accession>A0A645FDV8</accession>
<evidence type="ECO:0000256" key="2">
    <source>
        <dbReference type="ARBA" id="ARBA00023082"/>
    </source>
</evidence>
<keyword evidence="1" id="KW-0805">Transcription regulation</keyword>
<organism evidence="5">
    <name type="scientific">bioreactor metagenome</name>
    <dbReference type="NCBI Taxonomy" id="1076179"/>
    <lineage>
        <taxon>unclassified sequences</taxon>
        <taxon>metagenomes</taxon>
        <taxon>ecological metagenomes</taxon>
    </lineage>
</organism>
<protein>
    <recommendedName>
        <fullName evidence="4">RNA polymerase sigma factor 70 region 4 type 2 domain-containing protein</fullName>
    </recommendedName>
</protein>
<sequence>MQLHKNISAIRQIPCNKLRPYLVSTVKNVSITMLNKRQKELGRTRPMTEELEDTLRHPGEETDDLALAGMTAEYLIEAIGRLPDDKAEIIRMSALDGLSDKQIAGMLGITPGSARSRLSRARAQLKAMLLGEVYEED</sequence>
<name>A0A645FDV8_9ZZZZ</name>
<dbReference type="InterPro" id="IPR036388">
    <property type="entry name" value="WH-like_DNA-bd_sf"/>
</dbReference>
<evidence type="ECO:0000313" key="5">
    <source>
        <dbReference type="EMBL" id="MPN12497.1"/>
    </source>
</evidence>